<evidence type="ECO:0000313" key="3">
    <source>
        <dbReference type="Proteomes" id="UP000621266"/>
    </source>
</evidence>
<reference evidence="2 3" key="1">
    <citation type="submission" date="2019-10" db="EMBL/GenBank/DDBJ databases">
        <title>Streptomyces tenebrisbrunneis sp.nov., an endogenous actinomycete isolated from of Lycium ruthenicum.</title>
        <authorList>
            <person name="Ma L."/>
        </authorList>
    </citation>
    <scope>NUCLEOTIDE SEQUENCE [LARGE SCALE GENOMIC DNA]</scope>
    <source>
        <strain evidence="2 3">TRM 66187</strain>
    </source>
</reference>
<comment type="caution">
    <text evidence="2">The sequence shown here is derived from an EMBL/GenBank/DDBJ whole genome shotgun (WGS) entry which is preliminary data.</text>
</comment>
<accession>A0ABQ7F878</accession>
<dbReference type="Pfam" id="PF05036">
    <property type="entry name" value="SPOR"/>
    <property type="match status" value="1"/>
</dbReference>
<evidence type="ECO:0000313" key="2">
    <source>
        <dbReference type="EMBL" id="KAF4405024.1"/>
    </source>
</evidence>
<keyword evidence="3" id="KW-1185">Reference proteome</keyword>
<gene>
    <name evidence="2" type="ORF">GCU69_32580</name>
</gene>
<dbReference type="InterPro" id="IPR007730">
    <property type="entry name" value="SPOR-like_dom"/>
</dbReference>
<sequence length="63" mass="6674">MSDSGAGLPWLVIREDGNGNRYRVGSYGTRAEAEKAAARLGGERHGGGAGEQLYVVERVGRRG</sequence>
<dbReference type="EMBL" id="WHPN01000431">
    <property type="protein sequence ID" value="KAF4405024.1"/>
    <property type="molecule type" value="Genomic_DNA"/>
</dbReference>
<feature type="domain" description="SPOR" evidence="1">
    <location>
        <begin position="6"/>
        <end position="48"/>
    </location>
</feature>
<proteinExistence type="predicted"/>
<dbReference type="RefSeq" id="WP_098753788.1">
    <property type="nucleotide sequence ID" value="NZ_WHPN01000431.1"/>
</dbReference>
<name>A0ABQ7F878_9ACTN</name>
<organism evidence="2 3">
    <name type="scientific">Streptomyces lycii</name>
    <dbReference type="NCBI Taxonomy" id="2654337"/>
    <lineage>
        <taxon>Bacteria</taxon>
        <taxon>Bacillati</taxon>
        <taxon>Actinomycetota</taxon>
        <taxon>Actinomycetes</taxon>
        <taxon>Kitasatosporales</taxon>
        <taxon>Streptomycetaceae</taxon>
        <taxon>Streptomyces</taxon>
    </lineage>
</organism>
<protein>
    <submittedName>
        <fullName evidence="2">SPOR domain-containing protein</fullName>
    </submittedName>
</protein>
<evidence type="ECO:0000259" key="1">
    <source>
        <dbReference type="Pfam" id="PF05036"/>
    </source>
</evidence>
<dbReference type="Proteomes" id="UP000621266">
    <property type="component" value="Unassembled WGS sequence"/>
</dbReference>